<accession>F7A3S4</accession>
<accession>A0A1W5BLX5</accession>
<dbReference type="GeneID" id="108951060"/>
<dbReference type="Pfam" id="PF03006">
    <property type="entry name" value="HlyIII"/>
    <property type="match status" value="1"/>
</dbReference>
<organism evidence="8 9">
    <name type="scientific">Ciona intestinalis</name>
    <name type="common">Transparent sea squirt</name>
    <name type="synonym">Ascidia intestinalis</name>
    <dbReference type="NCBI Taxonomy" id="7719"/>
    <lineage>
        <taxon>Eukaryota</taxon>
        <taxon>Metazoa</taxon>
        <taxon>Chordata</taxon>
        <taxon>Tunicata</taxon>
        <taxon>Ascidiacea</taxon>
        <taxon>Phlebobranchia</taxon>
        <taxon>Cionidae</taxon>
        <taxon>Ciona</taxon>
    </lineage>
</organism>
<dbReference type="STRING" id="7719.ENSCINP00000027513"/>
<evidence type="ECO:0008006" key="10">
    <source>
        <dbReference type="Google" id="ProtNLM"/>
    </source>
</evidence>
<feature type="binding site" evidence="6">
    <location>
        <position position="238"/>
    </location>
    <ligand>
        <name>Zn(2+)</name>
        <dbReference type="ChEBI" id="CHEBI:29105"/>
    </ligand>
</feature>
<name>F7A3S4_CIOIN</name>
<dbReference type="KEGG" id="cin:108951060"/>
<dbReference type="GO" id="GO:0016020">
    <property type="term" value="C:membrane"/>
    <property type="evidence" value="ECO:0007669"/>
    <property type="project" value="UniProtKB-SubCell"/>
</dbReference>
<evidence type="ECO:0000313" key="9">
    <source>
        <dbReference type="Proteomes" id="UP000008144"/>
    </source>
</evidence>
<comment type="similarity">
    <text evidence="2">Belongs to the ADIPOR family.</text>
</comment>
<feature type="transmembrane region" description="Helical" evidence="7">
    <location>
        <begin position="40"/>
        <end position="61"/>
    </location>
</feature>
<evidence type="ECO:0000256" key="1">
    <source>
        <dbReference type="ARBA" id="ARBA00004141"/>
    </source>
</evidence>
<dbReference type="OrthoDB" id="529367at2759"/>
<protein>
    <recommendedName>
        <fullName evidence="10">Progestin and adipoQ receptor family member 3</fullName>
    </recommendedName>
</protein>
<feature type="transmembrane region" description="Helical" evidence="7">
    <location>
        <begin position="171"/>
        <end position="190"/>
    </location>
</feature>
<dbReference type="InParanoid" id="F7A3S4"/>
<feature type="transmembrane region" description="Helical" evidence="7">
    <location>
        <begin position="240"/>
        <end position="262"/>
    </location>
</feature>
<feature type="transmembrane region" description="Helical" evidence="7">
    <location>
        <begin position="112"/>
        <end position="132"/>
    </location>
</feature>
<dbReference type="EMBL" id="EAAA01000419">
    <property type="status" value="NOT_ANNOTATED_CDS"/>
    <property type="molecule type" value="Genomic_DNA"/>
</dbReference>
<reference evidence="9" key="1">
    <citation type="journal article" date="2002" name="Science">
        <title>The draft genome of Ciona intestinalis: insights into chordate and vertebrate origins.</title>
        <authorList>
            <person name="Dehal P."/>
            <person name="Satou Y."/>
            <person name="Campbell R.K."/>
            <person name="Chapman J."/>
            <person name="Degnan B."/>
            <person name="De Tomaso A."/>
            <person name="Davidson B."/>
            <person name="Di Gregorio A."/>
            <person name="Gelpke M."/>
            <person name="Goodstein D.M."/>
            <person name="Harafuji N."/>
            <person name="Hastings K.E."/>
            <person name="Ho I."/>
            <person name="Hotta K."/>
            <person name="Huang W."/>
            <person name="Kawashima T."/>
            <person name="Lemaire P."/>
            <person name="Martinez D."/>
            <person name="Meinertzhagen I.A."/>
            <person name="Necula S."/>
            <person name="Nonaka M."/>
            <person name="Putnam N."/>
            <person name="Rash S."/>
            <person name="Saiga H."/>
            <person name="Satake M."/>
            <person name="Terry A."/>
            <person name="Yamada L."/>
            <person name="Wang H.G."/>
            <person name="Awazu S."/>
            <person name="Azumi K."/>
            <person name="Boore J."/>
            <person name="Branno M."/>
            <person name="Chin-Bow S."/>
            <person name="DeSantis R."/>
            <person name="Doyle S."/>
            <person name="Francino P."/>
            <person name="Keys D.N."/>
            <person name="Haga S."/>
            <person name="Hayashi H."/>
            <person name="Hino K."/>
            <person name="Imai K.S."/>
            <person name="Inaba K."/>
            <person name="Kano S."/>
            <person name="Kobayashi K."/>
            <person name="Kobayashi M."/>
            <person name="Lee B.I."/>
            <person name="Makabe K.W."/>
            <person name="Manohar C."/>
            <person name="Matassi G."/>
            <person name="Medina M."/>
            <person name="Mochizuki Y."/>
            <person name="Mount S."/>
            <person name="Morishita T."/>
            <person name="Miura S."/>
            <person name="Nakayama A."/>
            <person name="Nishizaka S."/>
            <person name="Nomoto H."/>
            <person name="Ohta F."/>
            <person name="Oishi K."/>
            <person name="Rigoutsos I."/>
            <person name="Sano M."/>
            <person name="Sasaki A."/>
            <person name="Sasakura Y."/>
            <person name="Shoguchi E."/>
            <person name="Shin-i T."/>
            <person name="Spagnuolo A."/>
            <person name="Stainier D."/>
            <person name="Suzuki M.M."/>
            <person name="Tassy O."/>
            <person name="Takatori N."/>
            <person name="Tokuoka M."/>
            <person name="Yagi K."/>
            <person name="Yoshizaki F."/>
            <person name="Wada S."/>
            <person name="Zhang C."/>
            <person name="Hyatt P.D."/>
            <person name="Larimer F."/>
            <person name="Detter C."/>
            <person name="Doggett N."/>
            <person name="Glavina T."/>
            <person name="Hawkins T."/>
            <person name="Richardson P."/>
            <person name="Lucas S."/>
            <person name="Kohara Y."/>
            <person name="Levine M."/>
            <person name="Satoh N."/>
            <person name="Rokhsar D.S."/>
        </authorList>
    </citation>
    <scope>NUCLEOTIDE SEQUENCE [LARGE SCALE GENOMIC DNA]</scope>
</reference>
<evidence type="ECO:0000313" key="8">
    <source>
        <dbReference type="Ensembl" id="ENSCINP00000027513.2"/>
    </source>
</evidence>
<dbReference type="GO" id="GO:0046872">
    <property type="term" value="F:metal ion binding"/>
    <property type="evidence" value="ECO:0007669"/>
    <property type="project" value="UniProtKB-KW"/>
</dbReference>
<evidence type="ECO:0000256" key="2">
    <source>
        <dbReference type="ARBA" id="ARBA00007018"/>
    </source>
</evidence>
<proteinExistence type="inferred from homology"/>
<evidence type="ECO:0000256" key="6">
    <source>
        <dbReference type="PIRSR" id="PIRSR604254-1"/>
    </source>
</evidence>
<dbReference type="GeneTree" id="ENSGT00940000155291"/>
<keyword evidence="5 7" id="KW-0472">Membrane</keyword>
<comment type="subcellular location">
    <subcellularLocation>
        <location evidence="1">Membrane</location>
        <topology evidence="1">Multi-pass membrane protein</topology>
    </subcellularLocation>
</comment>
<evidence type="ECO:0000256" key="3">
    <source>
        <dbReference type="ARBA" id="ARBA00022692"/>
    </source>
</evidence>
<dbReference type="OMA" id="MLQYSGM"/>
<dbReference type="PANTHER" id="PTHR20855:SF15">
    <property type="entry name" value="PROGESTIN AND ADIPOQ RECEPTOR FAMILY MEMBER 3"/>
    <property type="match status" value="1"/>
</dbReference>
<dbReference type="GO" id="GO:0005794">
    <property type="term" value="C:Golgi apparatus"/>
    <property type="evidence" value="ECO:0000318"/>
    <property type="project" value="GO_Central"/>
</dbReference>
<dbReference type="Proteomes" id="UP000008144">
    <property type="component" value="Chromosome 1"/>
</dbReference>
<dbReference type="FunCoup" id="F7A3S4">
    <property type="interactions" value="4"/>
</dbReference>
<evidence type="ECO:0000256" key="7">
    <source>
        <dbReference type="SAM" id="Phobius"/>
    </source>
</evidence>
<keyword evidence="3 7" id="KW-0812">Transmembrane</keyword>
<dbReference type="InterPro" id="IPR004254">
    <property type="entry name" value="AdipoR/HlyIII-related"/>
</dbReference>
<reference evidence="8" key="4">
    <citation type="submission" date="2025-09" db="UniProtKB">
        <authorList>
            <consortium name="Ensembl"/>
        </authorList>
    </citation>
    <scope>IDENTIFICATION</scope>
</reference>
<feature type="transmembrane region" description="Helical" evidence="7">
    <location>
        <begin position="73"/>
        <end position="92"/>
    </location>
</feature>
<dbReference type="PANTHER" id="PTHR20855">
    <property type="entry name" value="ADIPOR/PROGESTIN RECEPTOR-RELATED"/>
    <property type="match status" value="1"/>
</dbReference>
<sequence>MKFLSFQQDNPFLTHGYRSYLSAKQCCKSVLIKSNELVNIWTHGGMFVYLFILLFYDQFYLLSSLKASVADHFIFLTFSVCSQACMLCSAGYHTFNCHVHEKVATRWYSVDLVGITVGMLGCYMIGLYYGFYCFNMTKLFYQVIVISMIVVSISLMIHPKYLSKRWRNTRILHLSMITISGLLPTLHWSIVSTEMEVKLFLSSVFILYAILGVALSFYLSKFPERYFPGRFNYIGHSHNWWHVFVAISLWHWRNFAISVLAYRLNTTCLQTS</sequence>
<feature type="transmembrane region" description="Helical" evidence="7">
    <location>
        <begin position="199"/>
        <end position="220"/>
    </location>
</feature>
<keyword evidence="4 7" id="KW-1133">Transmembrane helix</keyword>
<keyword evidence="6" id="KW-0862">Zinc</keyword>
<feature type="binding site" evidence="6">
    <location>
        <position position="242"/>
    </location>
    <ligand>
        <name>Zn(2+)</name>
        <dbReference type="ChEBI" id="CHEBI:29105"/>
    </ligand>
</feature>
<keyword evidence="9" id="KW-1185">Reference proteome</keyword>
<evidence type="ECO:0000256" key="4">
    <source>
        <dbReference type="ARBA" id="ARBA00022989"/>
    </source>
</evidence>
<feature type="transmembrane region" description="Helical" evidence="7">
    <location>
        <begin position="139"/>
        <end position="159"/>
    </location>
</feature>
<dbReference type="HOGENOM" id="CLU_023075_0_0_1"/>
<dbReference type="GO" id="GO:0034067">
    <property type="term" value="P:protein localization to Golgi apparatus"/>
    <property type="evidence" value="ECO:0000318"/>
    <property type="project" value="GO_Central"/>
</dbReference>
<reference evidence="8" key="2">
    <citation type="journal article" date="2008" name="Genome Biol.">
        <title>Improved genome assembly and evidence-based global gene model set for the chordate Ciona intestinalis: new insight into intron and operon populations.</title>
        <authorList>
            <person name="Satou Y."/>
            <person name="Mineta K."/>
            <person name="Ogasawara M."/>
            <person name="Sasakura Y."/>
            <person name="Shoguchi E."/>
            <person name="Ueno K."/>
            <person name="Yamada L."/>
            <person name="Matsumoto J."/>
            <person name="Wasserscheid J."/>
            <person name="Dewar K."/>
            <person name="Wiley G.B."/>
            <person name="Macmil S.L."/>
            <person name="Roe B.A."/>
            <person name="Zeller R.W."/>
            <person name="Hastings K.E."/>
            <person name="Lemaire P."/>
            <person name="Lindquist E."/>
            <person name="Endo T."/>
            <person name="Hotta K."/>
            <person name="Inaba K."/>
        </authorList>
    </citation>
    <scope>NUCLEOTIDE SEQUENCE [LARGE SCALE GENOMIC DNA]</scope>
    <source>
        <strain evidence="8">wild type</strain>
    </source>
</reference>
<evidence type="ECO:0000256" key="5">
    <source>
        <dbReference type="ARBA" id="ARBA00023136"/>
    </source>
</evidence>
<dbReference type="Ensembl" id="ENSCINT00000027759.2">
    <property type="protein sequence ID" value="ENSCINP00000027513.2"/>
    <property type="gene ID" value="ENSCING00000019528.1"/>
</dbReference>
<feature type="binding site" evidence="6">
    <location>
        <position position="93"/>
    </location>
    <ligand>
        <name>Zn(2+)</name>
        <dbReference type="ChEBI" id="CHEBI:29105"/>
    </ligand>
</feature>
<dbReference type="AlphaFoldDB" id="F7A3S4"/>
<reference evidence="8" key="3">
    <citation type="submission" date="2025-08" db="UniProtKB">
        <authorList>
            <consortium name="Ensembl"/>
        </authorList>
    </citation>
    <scope>IDENTIFICATION</scope>
</reference>
<keyword evidence="6" id="KW-0479">Metal-binding</keyword>